<protein>
    <submittedName>
        <fullName evidence="1">2OG-Fe(II) oxygenase superfamily domain-containing protein</fullName>
    </submittedName>
</protein>
<comment type="caution">
    <text evidence="1">The sequence shown here is derived from an EMBL/GenBank/DDBJ whole genome shotgun (WGS) entry which is preliminary data.</text>
</comment>
<sequence length="372" mass="41792">MASSASVASVSPEAIKPAGLNGRAIDVKPSRFDPTKHLAFSPPSQVLNMQDLGLEPSVLSPIATTEPFPLLSHEGVLQHRRELFSPEVLNNCIHHTRPGSVQLRGMAPRYAPFIHEFWHSSEVLKIVSDIARVELVPAMDYEISHTNVQLGPDGIDAMRNTPVQPPVATEEAIRRFEEDKPKKQEITDQSKPIIEWHKDSHPWVCVVMLSDARYMTGGETELLKADGTTIKAKAPQMGCAVLLQGRYITHTAAPVTNMPERVTIVTSFRPKNPTLPDETTNANVRNKSQLTELYYQWTVYRLDVIEQRVHIAKEALKKRYEENVKSSDPQGKAGLCRLDTVNVAEVERWAKDMIQYIQETLHEMRPLDSNGR</sequence>
<accession>A0AA38VLS2</accession>
<organism evidence="1 2">
    <name type="scientific">Pleurostoma richardsiae</name>
    <dbReference type="NCBI Taxonomy" id="41990"/>
    <lineage>
        <taxon>Eukaryota</taxon>
        <taxon>Fungi</taxon>
        <taxon>Dikarya</taxon>
        <taxon>Ascomycota</taxon>
        <taxon>Pezizomycotina</taxon>
        <taxon>Sordariomycetes</taxon>
        <taxon>Sordariomycetidae</taxon>
        <taxon>Calosphaeriales</taxon>
        <taxon>Pleurostomataceae</taxon>
        <taxon>Pleurostoma</taxon>
    </lineage>
</organism>
<evidence type="ECO:0000313" key="1">
    <source>
        <dbReference type="EMBL" id="KAJ9150674.1"/>
    </source>
</evidence>
<proteinExistence type="predicted"/>
<keyword evidence="2" id="KW-1185">Reference proteome</keyword>
<evidence type="ECO:0000313" key="2">
    <source>
        <dbReference type="Proteomes" id="UP001174694"/>
    </source>
</evidence>
<dbReference type="PANTHER" id="PTHR41677:SF1">
    <property type="entry name" value="FE2OG DIOXYGENASE DOMAIN-CONTAINING PROTEIN"/>
    <property type="match status" value="1"/>
</dbReference>
<dbReference type="AlphaFoldDB" id="A0AA38VLS2"/>
<gene>
    <name evidence="1" type="ORF">NKR23_g3421</name>
</gene>
<name>A0AA38VLS2_9PEZI</name>
<reference evidence="1" key="1">
    <citation type="submission" date="2022-07" db="EMBL/GenBank/DDBJ databases">
        <title>Fungi with potential for degradation of polypropylene.</title>
        <authorList>
            <person name="Gostincar C."/>
        </authorList>
    </citation>
    <scope>NUCLEOTIDE SEQUENCE</scope>
    <source>
        <strain evidence="1">EXF-13308</strain>
    </source>
</reference>
<dbReference type="PANTHER" id="PTHR41677">
    <property type="entry name" value="YALI0B19030P"/>
    <property type="match status" value="1"/>
</dbReference>
<dbReference type="Proteomes" id="UP001174694">
    <property type="component" value="Unassembled WGS sequence"/>
</dbReference>
<dbReference type="EMBL" id="JANBVO010000007">
    <property type="protein sequence ID" value="KAJ9150674.1"/>
    <property type="molecule type" value="Genomic_DNA"/>
</dbReference>